<evidence type="ECO:0000256" key="2">
    <source>
        <dbReference type="SAM" id="MobiDB-lite"/>
    </source>
</evidence>
<reference evidence="3" key="1">
    <citation type="submission" date="2021-02" db="EMBL/GenBank/DDBJ databases">
        <authorList>
            <person name="Dougan E. K."/>
            <person name="Rhodes N."/>
            <person name="Thang M."/>
            <person name="Chan C."/>
        </authorList>
    </citation>
    <scope>NUCLEOTIDE SEQUENCE</scope>
</reference>
<dbReference type="AlphaFoldDB" id="A0A813IB65"/>
<proteinExistence type="predicted"/>
<feature type="non-terminal residue" evidence="3">
    <location>
        <position position="195"/>
    </location>
</feature>
<name>A0A813IB65_POLGL</name>
<organism evidence="3 4">
    <name type="scientific">Polarella glacialis</name>
    <name type="common">Dinoflagellate</name>
    <dbReference type="NCBI Taxonomy" id="89957"/>
    <lineage>
        <taxon>Eukaryota</taxon>
        <taxon>Sar</taxon>
        <taxon>Alveolata</taxon>
        <taxon>Dinophyceae</taxon>
        <taxon>Suessiales</taxon>
        <taxon>Suessiaceae</taxon>
        <taxon>Polarella</taxon>
    </lineage>
</organism>
<feature type="coiled-coil region" evidence="1">
    <location>
        <begin position="115"/>
        <end position="152"/>
    </location>
</feature>
<comment type="caution">
    <text evidence="3">The sequence shown here is derived from an EMBL/GenBank/DDBJ whole genome shotgun (WGS) entry which is preliminary data.</text>
</comment>
<dbReference type="EMBL" id="CAJNNW010005495">
    <property type="protein sequence ID" value="CAE8647475.1"/>
    <property type="molecule type" value="Genomic_DNA"/>
</dbReference>
<evidence type="ECO:0000313" key="4">
    <source>
        <dbReference type="Proteomes" id="UP000626109"/>
    </source>
</evidence>
<accession>A0A813IB65</accession>
<dbReference type="Proteomes" id="UP000626109">
    <property type="component" value="Unassembled WGS sequence"/>
</dbReference>
<feature type="region of interest" description="Disordered" evidence="2">
    <location>
        <begin position="1"/>
        <end position="35"/>
    </location>
</feature>
<protein>
    <submittedName>
        <fullName evidence="3">Uncharacterized protein</fullName>
    </submittedName>
</protein>
<evidence type="ECO:0000256" key="1">
    <source>
        <dbReference type="SAM" id="Coils"/>
    </source>
</evidence>
<gene>
    <name evidence="3" type="ORF">PGLA2088_LOCUS5711</name>
</gene>
<keyword evidence="1" id="KW-0175">Coiled coil</keyword>
<evidence type="ECO:0000313" key="3">
    <source>
        <dbReference type="EMBL" id="CAE8647475.1"/>
    </source>
</evidence>
<sequence>MHQRASRTCKGLGSKRDVKTQRKSYPSDQSTKQSKTIAVPHLHFMQRVINQGGQQANSQHTQRVGSPGARVMVAAPPALWGEPDSERVAALEQQAEIVDLRRSLEDAAVSGRRQEQRFRQQRASLREVLRQLEEVEQRVDGVQRRVEAAGNAMDRLGKDAGQQDRRALQLEQTVSNALLRSTTAAVQGKDSLKPL</sequence>
<feature type="compositionally biased region" description="Polar residues" evidence="2">
    <location>
        <begin position="23"/>
        <end position="35"/>
    </location>
</feature>